<evidence type="ECO:0000313" key="3">
    <source>
        <dbReference type="EMBL" id="CAB4220671.1"/>
    </source>
</evidence>
<gene>
    <name evidence="2" type="ORF">UFOVP1376_49</name>
    <name evidence="3" type="ORF">UFOVP1623_14</name>
</gene>
<dbReference type="EMBL" id="LR797312">
    <property type="protein sequence ID" value="CAB4202904.1"/>
    <property type="molecule type" value="Genomic_DNA"/>
</dbReference>
<evidence type="ECO:0000256" key="1">
    <source>
        <dbReference type="SAM" id="Phobius"/>
    </source>
</evidence>
<organism evidence="2">
    <name type="scientific">uncultured Caudovirales phage</name>
    <dbReference type="NCBI Taxonomy" id="2100421"/>
    <lineage>
        <taxon>Viruses</taxon>
        <taxon>Duplodnaviria</taxon>
        <taxon>Heunggongvirae</taxon>
        <taxon>Uroviricota</taxon>
        <taxon>Caudoviricetes</taxon>
        <taxon>Peduoviridae</taxon>
        <taxon>Maltschvirus</taxon>
        <taxon>Maltschvirus maltsch</taxon>
    </lineage>
</organism>
<name>A0A6J5S405_9CAUD</name>
<reference evidence="2" key="1">
    <citation type="submission" date="2020-05" db="EMBL/GenBank/DDBJ databases">
        <authorList>
            <person name="Chiriac C."/>
            <person name="Salcher M."/>
            <person name="Ghai R."/>
            <person name="Kavagutti S V."/>
        </authorList>
    </citation>
    <scope>NUCLEOTIDE SEQUENCE</scope>
</reference>
<sequence length="36" mass="3924">MRIGQFICESIGMAALIASTVIIIWFFGHIVMGVPT</sequence>
<keyword evidence="1" id="KW-1133">Transmembrane helix</keyword>
<dbReference type="EMBL" id="LR797491">
    <property type="protein sequence ID" value="CAB4220671.1"/>
    <property type="molecule type" value="Genomic_DNA"/>
</dbReference>
<evidence type="ECO:0000313" key="2">
    <source>
        <dbReference type="EMBL" id="CAB4202904.1"/>
    </source>
</evidence>
<protein>
    <submittedName>
        <fullName evidence="2">Uncharacterized protein</fullName>
    </submittedName>
</protein>
<keyword evidence="1" id="KW-0472">Membrane</keyword>
<keyword evidence="1" id="KW-0812">Transmembrane</keyword>
<accession>A0A6J5S405</accession>
<feature type="transmembrane region" description="Helical" evidence="1">
    <location>
        <begin position="12"/>
        <end position="32"/>
    </location>
</feature>
<proteinExistence type="predicted"/>